<sequence length="165" mass="18117">MSILVRPAHPHELGRAGELTVEAYDADGYLVEDDPYLDRLRDAAARAAEAEVYVAMLPEAPDHPVGTVTYCVPPSPWTELAREDEGEIRMLGVAPSARRRGVGEALVSACIERSHELGHTAVVLSSLPVQVAAHRVYARLGFRRTPDLDWSPLPDVELIAFRLDL</sequence>
<dbReference type="InterPro" id="IPR016181">
    <property type="entry name" value="Acyl_CoA_acyltransferase"/>
</dbReference>
<dbReference type="Gene3D" id="3.40.630.30">
    <property type="match status" value="1"/>
</dbReference>
<evidence type="ECO:0000256" key="1">
    <source>
        <dbReference type="ARBA" id="ARBA00022679"/>
    </source>
</evidence>
<proteinExistence type="predicted"/>
<dbReference type="RefSeq" id="WP_129988999.1">
    <property type="nucleotide sequence ID" value="NZ_SDPU01000034.1"/>
</dbReference>
<name>A0A4Q5IVI4_9ACTN</name>
<comment type="caution">
    <text evidence="4">The sequence shown here is derived from an EMBL/GenBank/DDBJ whole genome shotgun (WGS) entry which is preliminary data.</text>
</comment>
<dbReference type="SUPFAM" id="SSF55729">
    <property type="entry name" value="Acyl-CoA N-acyltransferases (Nat)"/>
    <property type="match status" value="1"/>
</dbReference>
<gene>
    <name evidence="4" type="ORF">ETU37_19405</name>
</gene>
<dbReference type="EMBL" id="SDPU01000034">
    <property type="protein sequence ID" value="RYU10002.1"/>
    <property type="molecule type" value="Genomic_DNA"/>
</dbReference>
<dbReference type="InterPro" id="IPR050832">
    <property type="entry name" value="Bact_Acetyltransf"/>
</dbReference>
<keyword evidence="1 4" id="KW-0808">Transferase</keyword>
<evidence type="ECO:0000313" key="4">
    <source>
        <dbReference type="EMBL" id="RYU10002.1"/>
    </source>
</evidence>
<keyword evidence="5" id="KW-1185">Reference proteome</keyword>
<dbReference type="InterPro" id="IPR000182">
    <property type="entry name" value="GNAT_dom"/>
</dbReference>
<dbReference type="Pfam" id="PF00583">
    <property type="entry name" value="Acetyltransf_1"/>
    <property type="match status" value="1"/>
</dbReference>
<dbReference type="AlphaFoldDB" id="A0A4Q5IVI4"/>
<evidence type="ECO:0000256" key="2">
    <source>
        <dbReference type="ARBA" id="ARBA00023315"/>
    </source>
</evidence>
<evidence type="ECO:0000313" key="5">
    <source>
        <dbReference type="Proteomes" id="UP000291189"/>
    </source>
</evidence>
<dbReference type="Proteomes" id="UP000291189">
    <property type="component" value="Unassembled WGS sequence"/>
</dbReference>
<dbReference type="OrthoDB" id="273614at2"/>
<evidence type="ECO:0000259" key="3">
    <source>
        <dbReference type="PROSITE" id="PS51186"/>
    </source>
</evidence>
<dbReference type="CDD" id="cd04301">
    <property type="entry name" value="NAT_SF"/>
    <property type="match status" value="1"/>
</dbReference>
<dbReference type="PANTHER" id="PTHR43877">
    <property type="entry name" value="AMINOALKYLPHOSPHONATE N-ACETYLTRANSFERASE-RELATED-RELATED"/>
    <property type="match status" value="1"/>
</dbReference>
<dbReference type="PROSITE" id="PS51186">
    <property type="entry name" value="GNAT"/>
    <property type="match status" value="1"/>
</dbReference>
<feature type="domain" description="N-acetyltransferase" evidence="3">
    <location>
        <begin position="3"/>
        <end position="165"/>
    </location>
</feature>
<reference evidence="4 5" key="1">
    <citation type="submission" date="2019-01" db="EMBL/GenBank/DDBJ databases">
        <title>Nocardioides guangzhouensis sp. nov., an actinobacterium isolated from soil.</title>
        <authorList>
            <person name="Fu Y."/>
            <person name="Cai Y."/>
            <person name="Lin Z."/>
            <person name="Chen P."/>
        </authorList>
    </citation>
    <scope>NUCLEOTIDE SEQUENCE [LARGE SCALE GENOMIC DNA]</scope>
    <source>
        <strain evidence="4 5">NBRC 105384</strain>
    </source>
</reference>
<dbReference type="GO" id="GO:0016747">
    <property type="term" value="F:acyltransferase activity, transferring groups other than amino-acyl groups"/>
    <property type="evidence" value="ECO:0007669"/>
    <property type="project" value="InterPro"/>
</dbReference>
<keyword evidence="2" id="KW-0012">Acyltransferase</keyword>
<accession>A0A4Q5IVI4</accession>
<organism evidence="4 5">
    <name type="scientific">Nocardioides iriomotensis</name>
    <dbReference type="NCBI Taxonomy" id="715784"/>
    <lineage>
        <taxon>Bacteria</taxon>
        <taxon>Bacillati</taxon>
        <taxon>Actinomycetota</taxon>
        <taxon>Actinomycetes</taxon>
        <taxon>Propionibacteriales</taxon>
        <taxon>Nocardioidaceae</taxon>
        <taxon>Nocardioides</taxon>
    </lineage>
</organism>
<protein>
    <submittedName>
        <fullName evidence="4">GNAT family N-acetyltransferase</fullName>
    </submittedName>
</protein>